<reference evidence="3" key="1">
    <citation type="journal article" date="2019" name="Int. J. Syst. Evol. Microbiol.">
        <title>The Global Catalogue of Microorganisms (GCM) 10K type strain sequencing project: providing services to taxonomists for standard genome sequencing and annotation.</title>
        <authorList>
            <consortium name="The Broad Institute Genomics Platform"/>
            <consortium name="The Broad Institute Genome Sequencing Center for Infectious Disease"/>
            <person name="Wu L."/>
            <person name="Ma J."/>
        </authorList>
    </citation>
    <scope>NUCLEOTIDE SEQUENCE [LARGE SCALE GENOMIC DNA]</scope>
    <source>
        <strain evidence="3">CGMCC 1.15928</strain>
    </source>
</reference>
<feature type="transmembrane region" description="Helical" evidence="1">
    <location>
        <begin position="76"/>
        <end position="97"/>
    </location>
</feature>
<keyword evidence="1" id="KW-0472">Membrane</keyword>
<accession>A0ABQ1J9N4</accession>
<organism evidence="2 3">
    <name type="scientific">Henriciella pelagia</name>
    <dbReference type="NCBI Taxonomy" id="1977912"/>
    <lineage>
        <taxon>Bacteria</taxon>
        <taxon>Pseudomonadati</taxon>
        <taxon>Pseudomonadota</taxon>
        <taxon>Alphaproteobacteria</taxon>
        <taxon>Hyphomonadales</taxon>
        <taxon>Hyphomonadaceae</taxon>
        <taxon>Henriciella</taxon>
    </lineage>
</organism>
<gene>
    <name evidence="2" type="ORF">GCM10011503_10260</name>
</gene>
<comment type="caution">
    <text evidence="2">The sequence shown here is derived from an EMBL/GenBank/DDBJ whole genome shotgun (WGS) entry which is preliminary data.</text>
</comment>
<evidence type="ECO:0000256" key="1">
    <source>
        <dbReference type="SAM" id="Phobius"/>
    </source>
</evidence>
<sequence length="178" mass="19370">MGNLLFNPQGRILKHRFWQGLVILTVASVLFQAFQVRLGPALGVGGMTVFFLLGLLLLYAEVCVYAKRFHDAGTTAWWILAVWVGSFIISMIMSQLFGSVFLGERGAAIEAEVAERLAQGEFMVAIEASTALAEMVLPLTLITIVVSAVVMGFIVGSLKTQPGQNKHGPVPGEEWQDF</sequence>
<feature type="transmembrane region" description="Helical" evidence="1">
    <location>
        <begin position="41"/>
        <end position="64"/>
    </location>
</feature>
<protein>
    <recommendedName>
        <fullName evidence="4">DUF805 domain-containing protein</fullName>
    </recommendedName>
</protein>
<dbReference type="Proteomes" id="UP000628854">
    <property type="component" value="Unassembled WGS sequence"/>
</dbReference>
<dbReference type="RefSeq" id="WP_084391560.1">
    <property type="nucleotide sequence ID" value="NZ_BMKF01000001.1"/>
</dbReference>
<proteinExistence type="predicted"/>
<keyword evidence="1" id="KW-1133">Transmembrane helix</keyword>
<keyword evidence="1" id="KW-0812">Transmembrane</keyword>
<dbReference type="EMBL" id="BMKF01000001">
    <property type="protein sequence ID" value="GGB63507.1"/>
    <property type="molecule type" value="Genomic_DNA"/>
</dbReference>
<evidence type="ECO:0000313" key="3">
    <source>
        <dbReference type="Proteomes" id="UP000628854"/>
    </source>
</evidence>
<name>A0ABQ1J9N4_9PROT</name>
<feature type="transmembrane region" description="Helical" evidence="1">
    <location>
        <begin position="17"/>
        <end position="35"/>
    </location>
</feature>
<dbReference type="Pfam" id="PF05656">
    <property type="entry name" value="DUF805"/>
    <property type="match status" value="1"/>
</dbReference>
<dbReference type="InterPro" id="IPR008523">
    <property type="entry name" value="DUF805"/>
</dbReference>
<evidence type="ECO:0000313" key="2">
    <source>
        <dbReference type="EMBL" id="GGB63507.1"/>
    </source>
</evidence>
<evidence type="ECO:0008006" key="4">
    <source>
        <dbReference type="Google" id="ProtNLM"/>
    </source>
</evidence>
<keyword evidence="3" id="KW-1185">Reference proteome</keyword>
<feature type="transmembrane region" description="Helical" evidence="1">
    <location>
        <begin position="136"/>
        <end position="158"/>
    </location>
</feature>